<comment type="similarity">
    <text evidence="2">Belongs to the cytochrome P450 family.</text>
</comment>
<dbReference type="InterPro" id="IPR036396">
    <property type="entry name" value="Cyt_P450_sf"/>
</dbReference>
<keyword evidence="3" id="KW-0349">Heme</keyword>
<dbReference type="CDD" id="cd11067">
    <property type="entry name" value="CYP152"/>
    <property type="match status" value="1"/>
</dbReference>
<dbReference type="PANTHER" id="PTHR24286">
    <property type="entry name" value="CYTOCHROME P450 26"/>
    <property type="match status" value="1"/>
</dbReference>
<dbReference type="InterPro" id="IPR002401">
    <property type="entry name" value="Cyt_P450_E_grp-I"/>
</dbReference>
<dbReference type="SUPFAM" id="SSF48264">
    <property type="entry name" value="Cytochrome P450"/>
    <property type="match status" value="1"/>
</dbReference>
<dbReference type="Pfam" id="PF00067">
    <property type="entry name" value="p450"/>
    <property type="match status" value="1"/>
</dbReference>
<evidence type="ECO:0000256" key="3">
    <source>
        <dbReference type="ARBA" id="ARBA00022617"/>
    </source>
</evidence>
<comment type="caution">
    <text evidence="8">The sequence shown here is derived from an EMBL/GenBank/DDBJ whole genome shotgun (WGS) entry which is preliminary data.</text>
</comment>
<evidence type="ECO:0000256" key="5">
    <source>
        <dbReference type="ARBA" id="ARBA00023002"/>
    </source>
</evidence>
<organism evidence="8 9">
    <name type="scientific">Rubrivirga litoralis</name>
    <dbReference type="NCBI Taxonomy" id="3075598"/>
    <lineage>
        <taxon>Bacteria</taxon>
        <taxon>Pseudomonadati</taxon>
        <taxon>Rhodothermota</taxon>
        <taxon>Rhodothermia</taxon>
        <taxon>Rhodothermales</taxon>
        <taxon>Rubricoccaceae</taxon>
        <taxon>Rubrivirga</taxon>
    </lineage>
</organism>
<comment type="cofactor">
    <cofactor evidence="1">
        <name>heme</name>
        <dbReference type="ChEBI" id="CHEBI:30413"/>
    </cofactor>
</comment>
<accession>A0ABU3BMY9</accession>
<dbReference type="PRINTS" id="PR00463">
    <property type="entry name" value="EP450I"/>
</dbReference>
<dbReference type="PANTHER" id="PTHR24286:SF24">
    <property type="entry name" value="LANOSTEROL 14-ALPHA DEMETHYLASE"/>
    <property type="match status" value="1"/>
</dbReference>
<dbReference type="InterPro" id="IPR001128">
    <property type="entry name" value="Cyt_P450"/>
</dbReference>
<keyword evidence="5" id="KW-0560">Oxidoreductase</keyword>
<dbReference type="Proteomes" id="UP001267426">
    <property type="component" value="Unassembled WGS sequence"/>
</dbReference>
<evidence type="ECO:0000313" key="9">
    <source>
        <dbReference type="Proteomes" id="UP001267426"/>
    </source>
</evidence>
<evidence type="ECO:0000313" key="8">
    <source>
        <dbReference type="EMBL" id="MDT0630674.1"/>
    </source>
</evidence>
<evidence type="ECO:0000256" key="2">
    <source>
        <dbReference type="ARBA" id="ARBA00010617"/>
    </source>
</evidence>
<gene>
    <name evidence="8" type="ORF">RM540_02845</name>
</gene>
<name>A0ABU3BMY9_9BACT</name>
<dbReference type="RefSeq" id="WP_311661943.1">
    <property type="nucleotide sequence ID" value="NZ_JAVRHT010000004.1"/>
</dbReference>
<keyword evidence="7" id="KW-0503">Monooxygenase</keyword>
<dbReference type="Gene3D" id="1.10.630.10">
    <property type="entry name" value="Cytochrome P450"/>
    <property type="match status" value="1"/>
</dbReference>
<evidence type="ECO:0000256" key="6">
    <source>
        <dbReference type="ARBA" id="ARBA00023004"/>
    </source>
</evidence>
<protein>
    <submittedName>
        <fullName evidence="8">Cytochrome P450</fullName>
    </submittedName>
</protein>
<evidence type="ECO:0000256" key="4">
    <source>
        <dbReference type="ARBA" id="ARBA00022723"/>
    </source>
</evidence>
<reference evidence="8 9" key="1">
    <citation type="submission" date="2023-09" db="EMBL/GenBank/DDBJ databases">
        <authorList>
            <person name="Rey-Velasco X."/>
        </authorList>
    </citation>
    <scope>NUCLEOTIDE SEQUENCE [LARGE SCALE GENOMIC DNA]</scope>
    <source>
        <strain evidence="8 9">F394</strain>
    </source>
</reference>
<sequence length="421" mass="46914">MPALPQTAALDSSLAFISDPYRFIAHECHRLGTDAFETRLMFEKAICMTGPEAARLLYDTERFERRGAMPGLVVRTLLGKGGVQGLDDAEHLHRKTMLMSLMTPDRIESLADQTAAEWTAAAERWAGRDEVVLFDEACEVLARAVCAWAGVPLPESDVDKRTRQLTLLFNGAGSIGWRHVASRIARKRANAWAEGLVEDVRAGRLQPAENTAAHVISWHRTLDGQLLDAHIAGVDLLNILRPVVAIAVYVAFIGHALHAHPAVRDAIAGGAGDAAAERFVQEIRRVYPFFPAVAARVRHDFTWEGYTFPKGRRVILDLYGTDQDPRTWDDPEDFRPERFKSWDESPFNFIPQGGGDHFENHRCAGEWITIRLMKETSRFLAGLPYRVPEQDLQVDFSRLPALPKSGLVLRDVGRPAPTAQA</sequence>
<keyword evidence="4" id="KW-0479">Metal-binding</keyword>
<proteinExistence type="inferred from homology"/>
<keyword evidence="6" id="KW-0408">Iron</keyword>
<evidence type="ECO:0000256" key="1">
    <source>
        <dbReference type="ARBA" id="ARBA00001971"/>
    </source>
</evidence>
<dbReference type="EMBL" id="JAVRHT010000004">
    <property type="protein sequence ID" value="MDT0630674.1"/>
    <property type="molecule type" value="Genomic_DNA"/>
</dbReference>
<keyword evidence="9" id="KW-1185">Reference proteome</keyword>
<evidence type="ECO:0000256" key="7">
    <source>
        <dbReference type="ARBA" id="ARBA00023033"/>
    </source>
</evidence>